<dbReference type="Proteomes" id="UP000219765">
    <property type="component" value="Segment"/>
</dbReference>
<dbReference type="EMBL" id="KX349276">
    <property type="protein sequence ID" value="AOO08245.1"/>
    <property type="molecule type" value="Genomic_DNA"/>
</dbReference>
<dbReference type="EMBL" id="KX349227">
    <property type="protein sequence ID" value="AON97754.1"/>
    <property type="molecule type" value="Genomic_DNA"/>
</dbReference>
<feature type="region of interest" description="Disordered" evidence="1">
    <location>
        <begin position="105"/>
        <end position="125"/>
    </location>
</feature>
<accession>A0A1D7RDG4</accession>
<dbReference type="Proteomes" id="UP000220656">
    <property type="component" value="Segment"/>
</dbReference>
<dbReference type="EMBL" id="KX349265">
    <property type="protein sequence ID" value="AOO05888.1"/>
    <property type="molecule type" value="Genomic_DNA"/>
</dbReference>
<organism evidence="5 37">
    <name type="scientific">Synechococcus phage S-RIM2</name>
    <dbReference type="NCBI Taxonomy" id="687800"/>
    <lineage>
        <taxon>Viruses</taxon>
        <taxon>Duplodnaviria</taxon>
        <taxon>Heunggongvirae</taxon>
        <taxon>Uroviricota</taxon>
        <taxon>Caudoviricetes</taxon>
        <taxon>Pantevenvirales</taxon>
        <taxon>Kyanoviridae</taxon>
        <taxon>Nerrivikvirus</taxon>
        <taxon>Nerrivikvirus srim2</taxon>
    </lineage>
</organism>
<dbReference type="Proteomes" id="UP000220862">
    <property type="component" value="Segment"/>
</dbReference>
<dbReference type="Proteomes" id="UP000220326">
    <property type="component" value="Segment"/>
</dbReference>
<dbReference type="Proteomes" id="UP000220280">
    <property type="component" value="Segment"/>
</dbReference>
<evidence type="ECO:0000313" key="13">
    <source>
        <dbReference type="EMBL" id="AOO01396.1"/>
    </source>
</evidence>
<evidence type="ECO:0000313" key="3">
    <source>
        <dbReference type="EMBL" id="AON97754.1"/>
    </source>
</evidence>
<dbReference type="Proteomes" id="UP000220975">
    <property type="component" value="Segment"/>
</dbReference>
<evidence type="ECO:0000313" key="20">
    <source>
        <dbReference type="EMBL" id="AOO03107.1"/>
    </source>
</evidence>
<evidence type="ECO:0000313" key="18">
    <source>
        <dbReference type="EMBL" id="AOO02679.1"/>
    </source>
</evidence>
<dbReference type="EMBL" id="KX349244">
    <property type="protein sequence ID" value="AOO01396.1"/>
    <property type="molecule type" value="Genomic_DNA"/>
</dbReference>
<evidence type="ECO:0000313" key="29">
    <source>
        <dbReference type="EMBL" id="AOO05888.1"/>
    </source>
</evidence>
<evidence type="ECO:0000313" key="23">
    <source>
        <dbReference type="EMBL" id="AOO03963.1"/>
    </source>
</evidence>
<dbReference type="EMBL" id="KX349263">
    <property type="protein sequence ID" value="AOO05460.1"/>
    <property type="molecule type" value="Genomic_DNA"/>
</dbReference>
<dbReference type="Proteomes" id="UP000220171">
    <property type="component" value="Segment"/>
</dbReference>
<dbReference type="Proteomes" id="UP000220375">
    <property type="component" value="Segment"/>
</dbReference>
<dbReference type="EMBL" id="KX349250">
    <property type="protein sequence ID" value="AOO02679.1"/>
    <property type="molecule type" value="Genomic_DNA"/>
</dbReference>
<dbReference type="EMBL" id="KX349255">
    <property type="protein sequence ID" value="AOO03749.1"/>
    <property type="molecule type" value="Genomic_DNA"/>
</dbReference>
<dbReference type="EMBL" id="KX349268">
    <property type="protein sequence ID" value="AOO06529.1"/>
    <property type="molecule type" value="Genomic_DNA"/>
</dbReference>
<evidence type="ECO:0000313" key="8">
    <source>
        <dbReference type="EMBL" id="AOO00113.1"/>
    </source>
</evidence>
<evidence type="ECO:0000313" key="24">
    <source>
        <dbReference type="EMBL" id="AOO04177.1"/>
    </source>
</evidence>
<dbReference type="Proteomes" id="UP000220101">
    <property type="component" value="Segment"/>
</dbReference>
<dbReference type="Proteomes" id="UP000220878">
    <property type="component" value="Genome"/>
</dbReference>
<evidence type="ECO:0000313" key="2">
    <source>
        <dbReference type="EMBL" id="AON97540.1"/>
    </source>
</evidence>
<dbReference type="EMBL" id="KX349253">
    <property type="protein sequence ID" value="AOO03321.1"/>
    <property type="molecule type" value="Genomic_DNA"/>
</dbReference>
<evidence type="ECO:0000313" key="17">
    <source>
        <dbReference type="EMBL" id="AOO02465.1"/>
    </source>
</evidence>
<evidence type="ECO:0000313" key="27">
    <source>
        <dbReference type="EMBL" id="AOO05460.1"/>
    </source>
</evidence>
<dbReference type="Proteomes" id="UP000220257">
    <property type="component" value="Genome"/>
</dbReference>
<dbReference type="EMBL" id="KX349242">
    <property type="protein sequence ID" value="AOO00968.1"/>
    <property type="molecule type" value="Genomic_DNA"/>
</dbReference>
<evidence type="ECO:0000313" key="11">
    <source>
        <dbReference type="EMBL" id="AOO00754.1"/>
    </source>
</evidence>
<dbReference type="Proteomes" id="UP000220899">
    <property type="component" value="Segment"/>
</dbReference>
<evidence type="ECO:0000313" key="34">
    <source>
        <dbReference type="EMBL" id="AOO09532.1"/>
    </source>
</evidence>
<dbReference type="EMBL" id="KX349235">
    <property type="protein sequence ID" value="AON99471.1"/>
    <property type="molecule type" value="Genomic_DNA"/>
</dbReference>
<dbReference type="EMBL" id="KX349262">
    <property type="protein sequence ID" value="AOO05246.1"/>
    <property type="molecule type" value="Genomic_DNA"/>
</dbReference>
<dbReference type="Proteomes" id="UP000220495">
    <property type="component" value="Genome"/>
</dbReference>
<protein>
    <submittedName>
        <fullName evidence="5">Uncharacterized protein</fullName>
    </submittedName>
</protein>
<dbReference type="EMBL" id="KX349257">
    <property type="protein sequence ID" value="AOO04177.1"/>
    <property type="molecule type" value="Genomic_DNA"/>
</dbReference>
<dbReference type="EMBL" id="KX349247">
    <property type="protein sequence ID" value="AOO02038.1"/>
    <property type="molecule type" value="Genomic_DNA"/>
</dbReference>
<dbReference type="EMBL" id="KX349264">
    <property type="protein sequence ID" value="AOO05674.1"/>
    <property type="molecule type" value="Genomic_DNA"/>
</dbReference>
<evidence type="ECO:0000313" key="33">
    <source>
        <dbReference type="EMBL" id="AOO08245.1"/>
    </source>
</evidence>
<evidence type="ECO:0000313" key="5">
    <source>
        <dbReference type="EMBL" id="AON99471.1"/>
    </source>
</evidence>
<evidence type="ECO:0000313" key="30">
    <source>
        <dbReference type="EMBL" id="AOO06102.1"/>
    </source>
</evidence>
<dbReference type="Proteomes" id="UP000220960">
    <property type="component" value="Segment"/>
</dbReference>
<dbReference type="Proteomes" id="UP000220822">
    <property type="component" value="Genome"/>
</dbReference>
<dbReference type="Proteomes" id="UP000220813">
    <property type="component" value="Segment"/>
</dbReference>
<dbReference type="EMBL" id="KX349232">
    <property type="protein sequence ID" value="AON98828.1"/>
    <property type="molecule type" value="Genomic_DNA"/>
</dbReference>
<dbReference type="EMBL" id="KX349238">
    <property type="protein sequence ID" value="AOO00113.1"/>
    <property type="molecule type" value="Genomic_DNA"/>
</dbReference>
<evidence type="ECO:0000313" key="35">
    <source>
        <dbReference type="Proteomes" id="UP000219740"/>
    </source>
</evidence>
<evidence type="ECO:0000313" key="25">
    <source>
        <dbReference type="EMBL" id="AOO04818.1"/>
    </source>
</evidence>
<evidence type="ECO:0000313" key="15">
    <source>
        <dbReference type="EMBL" id="AOO01824.1"/>
    </source>
</evidence>
<dbReference type="EMBL" id="KX349241">
    <property type="protein sequence ID" value="AOO00754.1"/>
    <property type="molecule type" value="Genomic_DNA"/>
</dbReference>
<proteinExistence type="predicted"/>
<dbReference type="EMBL" id="KX349256">
    <property type="protein sequence ID" value="AOO03963.1"/>
    <property type="molecule type" value="Genomic_DNA"/>
</dbReference>
<evidence type="ECO:0000256" key="1">
    <source>
        <dbReference type="SAM" id="MobiDB-lite"/>
    </source>
</evidence>
<evidence type="ECO:0000313" key="22">
    <source>
        <dbReference type="EMBL" id="AOO03749.1"/>
    </source>
</evidence>
<evidence type="ECO:0000313" key="9">
    <source>
        <dbReference type="EMBL" id="AOO00327.1"/>
    </source>
</evidence>
<dbReference type="Proteomes" id="UP000220062">
    <property type="component" value="Segment"/>
</dbReference>
<name>A0A1D7RDG4_9CAUD</name>
<dbReference type="Proteomes" id="UP000229411">
    <property type="component" value="Segment"/>
</dbReference>
<dbReference type="Proteomes" id="UP000219940">
    <property type="component" value="Segment"/>
</dbReference>
<dbReference type="Proteomes" id="UP000219987">
    <property type="component" value="Segment"/>
</dbReference>
<dbReference type="Proteomes" id="UP000220301">
    <property type="component" value="Segment"/>
</dbReference>
<dbReference type="Proteomes" id="UP000219823">
    <property type="component" value="Segment"/>
</dbReference>
<dbReference type="EMBL" id="KX349260">
    <property type="protein sequence ID" value="AOO04818.1"/>
    <property type="molecule type" value="Genomic_DNA"/>
</dbReference>
<dbReference type="Proteomes" id="UP000220420">
    <property type="component" value="Segment"/>
</dbReference>
<dbReference type="EMBL" id="KX349239">
    <property type="protein sequence ID" value="AOO00327.1"/>
    <property type="molecule type" value="Genomic_DNA"/>
</dbReference>
<evidence type="ECO:0000313" key="19">
    <source>
        <dbReference type="EMBL" id="AOO02893.1"/>
    </source>
</evidence>
<dbReference type="EMBL" id="KX349245">
    <property type="protein sequence ID" value="AOO01610.1"/>
    <property type="molecule type" value="Genomic_DNA"/>
</dbReference>
<evidence type="ECO:0000313" key="36">
    <source>
        <dbReference type="Proteomes" id="UP000219765"/>
    </source>
</evidence>
<dbReference type="Proteomes" id="UP000220084">
    <property type="component" value="Segment"/>
</dbReference>
<dbReference type="EMBL" id="KX349237">
    <property type="protein sequence ID" value="AON99898.1"/>
    <property type="molecule type" value="Genomic_DNA"/>
</dbReference>
<dbReference type="Proteomes" id="UP000220287">
    <property type="component" value="Segment"/>
</dbReference>
<dbReference type="EMBL" id="KX349266">
    <property type="protein sequence ID" value="AOO06102.1"/>
    <property type="molecule type" value="Genomic_DNA"/>
</dbReference>
<dbReference type="EMBL" id="KX349252">
    <property type="protein sequence ID" value="AOO03107.1"/>
    <property type="molecule type" value="Genomic_DNA"/>
</dbReference>
<evidence type="ECO:0000313" key="32">
    <source>
        <dbReference type="EMBL" id="AOO06743.1"/>
    </source>
</evidence>
<evidence type="ECO:0000313" key="16">
    <source>
        <dbReference type="EMBL" id="AOO02038.1"/>
    </source>
</evidence>
<dbReference type="Proteomes" id="UP000220815">
    <property type="component" value="Genome"/>
</dbReference>
<evidence type="ECO:0000313" key="10">
    <source>
        <dbReference type="EMBL" id="AOO00541.1"/>
    </source>
</evidence>
<dbReference type="EMBL" id="KX349236">
    <property type="protein sequence ID" value="AON99685.1"/>
    <property type="molecule type" value="Genomic_DNA"/>
</dbReference>
<dbReference type="EMBL" id="KX349226">
    <property type="protein sequence ID" value="AON97540.1"/>
    <property type="molecule type" value="Genomic_DNA"/>
</dbReference>
<evidence type="ECO:0000313" key="12">
    <source>
        <dbReference type="EMBL" id="AOO00968.1"/>
    </source>
</evidence>
<gene>
    <name evidence="2" type="ORF">Fa020709_027</name>
    <name evidence="3" type="ORF">Fa100709_027</name>
    <name evidence="4" type="ORF">LIS091010_027</name>
    <name evidence="5" type="ORF">LIS141013_027</name>
    <name evidence="6" type="ORF">NJ_05_1013_027</name>
    <name evidence="7" type="ORF">Np010709_027</name>
    <name evidence="8" type="ORF">Np011112_027</name>
    <name evidence="9" type="ORF">Np030709_027</name>
    <name evidence="10" type="ORF">Np031112_027</name>
    <name evidence="11" type="ORF">Np041112_027</name>
    <name evidence="12" type="ORF">Np060912_027</name>
    <name evidence="13" type="ORF">Np120912_027</name>
    <name evidence="14" type="ORF">Np140912_027</name>
    <name evidence="15" type="ORF">Np150709_027</name>
    <name evidence="16" type="ORF">Np151112_027</name>
    <name evidence="17" type="ORF">Np200912_027</name>
    <name evidence="18" type="ORF">Np231112_027</name>
    <name evidence="19" type="ORF">Np241112_027</name>
    <name evidence="20" type="ORF">Np311112_027</name>
    <name evidence="21" type="ORF">Np330912_027</name>
    <name evidence="22" type="ORF">RW010709_027</name>
    <name evidence="23" type="ORF">RW020113_027</name>
    <name evidence="24" type="ORF">RW020709_027</name>
    <name evidence="25" type="ORF">RW110905_027</name>
    <name evidence="26" type="ORF">RW120709_027</name>
    <name evidence="27" type="ORF">RW141112_027</name>
    <name evidence="28" type="ORF">RW160905_027</name>
    <name evidence="29" type="ORF">RW170113_027</name>
    <name evidence="30" type="ORF">RW260905_027</name>
    <name evidence="31" type="ORF">RW300905_027</name>
    <name evidence="32" type="ORF">RW340905_027</name>
    <name evidence="33" type="ORF">W1090709_027</name>
    <name evidence="34" type="ORF">W2140910_027</name>
</gene>
<dbReference type="EMBL" id="KX349240">
    <property type="protein sequence ID" value="AOO00541.1"/>
    <property type="molecule type" value="Genomic_DNA"/>
</dbReference>
<dbReference type="Proteomes" id="UP000220457">
    <property type="component" value="Segment"/>
</dbReference>
<evidence type="ECO:0000313" key="31">
    <source>
        <dbReference type="EMBL" id="AOO06529.1"/>
    </source>
</evidence>
<evidence type="ECO:0000313" key="26">
    <source>
        <dbReference type="EMBL" id="AOO05246.1"/>
    </source>
</evidence>
<dbReference type="EMBL" id="KX349249">
    <property type="protein sequence ID" value="AOO02465.1"/>
    <property type="molecule type" value="Genomic_DNA"/>
</dbReference>
<dbReference type="EMBL" id="KX349269">
    <property type="protein sequence ID" value="AOO06743.1"/>
    <property type="molecule type" value="Genomic_DNA"/>
</dbReference>
<evidence type="ECO:0000313" key="21">
    <source>
        <dbReference type="EMBL" id="AOO03321.1"/>
    </source>
</evidence>
<evidence type="ECO:0000313" key="37">
    <source>
        <dbReference type="Proteomes" id="UP000220287"/>
    </source>
</evidence>
<dbReference type="Proteomes" id="UP000220212">
    <property type="component" value="Segment"/>
</dbReference>
<evidence type="ECO:0000313" key="14">
    <source>
        <dbReference type="EMBL" id="AOO01610.1"/>
    </source>
</evidence>
<dbReference type="Proteomes" id="UP000219866">
    <property type="component" value="Segment"/>
</dbReference>
<dbReference type="EMBL" id="KX349246">
    <property type="protein sequence ID" value="AOO01824.1"/>
    <property type="molecule type" value="Genomic_DNA"/>
</dbReference>
<sequence length="125" mass="14965">MNYKYPTYAPWYKFEFGKKSWGHTLINLFQMINVKDNSDGSFIIEWDENDPQESIFNDWTKEDFTEFFKWAAEREFNLGKNTEELREKSKESYYNSESEGKEIDTYLKATNEDTYGPQGDELTED</sequence>
<dbReference type="Proteomes" id="UP000219740">
    <property type="component" value="Genome"/>
</dbReference>
<dbReference type="Proteomes" id="UP000220874">
    <property type="component" value="Segment"/>
</dbReference>
<evidence type="ECO:0000313" key="6">
    <source>
        <dbReference type="EMBL" id="AON99685.1"/>
    </source>
</evidence>
<evidence type="ECO:0000313" key="28">
    <source>
        <dbReference type="EMBL" id="AOO05674.1"/>
    </source>
</evidence>
<dbReference type="Proteomes" id="UP000219973">
    <property type="component" value="Segment"/>
</dbReference>
<dbReference type="EMBL" id="KX349251">
    <property type="protein sequence ID" value="AOO02893.1"/>
    <property type="molecule type" value="Genomic_DNA"/>
</dbReference>
<reference evidence="35 36" key="1">
    <citation type="journal article" date="2016" name="Environ. Microbiol.">
        <title>Genomic diversification of marine cyanophages into stable ecotypes.</title>
        <authorList>
            <person name="Marston M.F."/>
            <person name="Martiny J.B."/>
        </authorList>
    </citation>
    <scope>NUCLEOTIDE SEQUENCE [LARGE SCALE GENOMIC DNA]</scope>
    <source>
        <strain evidence="2">Fa_02_0709</strain>
        <strain evidence="3">Fa_10_0709</strain>
        <strain evidence="4">LIS_09_1010</strain>
        <strain evidence="5">LIS_14_1013</strain>
        <strain evidence="6">NJ_05_1013</strain>
        <strain evidence="7">Np_01_0709</strain>
        <strain evidence="8">Np_01_1112</strain>
        <strain evidence="9">Np_03_0709</strain>
        <strain evidence="10">Np_03_1112</strain>
        <strain evidence="11">Np_04_1112</strain>
        <strain evidence="12">Np_06_0912</strain>
        <strain evidence="13">Np_12_0912</strain>
        <strain evidence="14">Np_14_0912</strain>
        <strain evidence="15">Np_15_0709</strain>
        <strain evidence="16">Np_15_1112</strain>
        <strain evidence="17">Np_20_0912</strain>
        <strain evidence="18">Np_23_1112</strain>
        <strain evidence="19">Np_24_1112</strain>
        <strain evidence="20">Np_31_1112</strain>
        <strain evidence="21">Np_33_0912</strain>
        <strain evidence="22">RW_01_0709</strain>
        <strain evidence="23">RW_02_0113</strain>
        <strain evidence="24">RW_02_0709</strain>
        <strain evidence="25">RW_11_0905</strain>
        <strain evidence="26">RW_12_0709</strain>
        <strain evidence="27">RW_14_1112</strain>
        <strain evidence="28">RW_16_0905</strain>
        <strain evidence="29">RW_17_0113</strain>
        <strain evidence="30">RW_26_0905</strain>
        <strain evidence="31">RW_30_0905</strain>
        <strain evidence="32">RW_34_0905</strain>
        <strain evidence="33">W1_09_0709</strain>
        <strain evidence="34">W2_14_0910</strain>
    </source>
</reference>
<dbReference type="EMBL" id="KX349282">
    <property type="protein sequence ID" value="AOO09532.1"/>
    <property type="molecule type" value="Genomic_DNA"/>
</dbReference>
<dbReference type="Proteomes" id="UP000220587">
    <property type="component" value="Segment"/>
</dbReference>
<evidence type="ECO:0000313" key="4">
    <source>
        <dbReference type="EMBL" id="AON98828.1"/>
    </source>
</evidence>
<evidence type="ECO:0000313" key="7">
    <source>
        <dbReference type="EMBL" id="AON99898.1"/>
    </source>
</evidence>